<dbReference type="SUPFAM" id="SSF51197">
    <property type="entry name" value="Clavaminate synthase-like"/>
    <property type="match status" value="1"/>
</dbReference>
<dbReference type="AlphaFoldDB" id="A0A4P9YDU5"/>
<reference evidence="2" key="1">
    <citation type="journal article" date="2018" name="Nat. Microbiol.">
        <title>Leveraging single-cell genomics to expand the fungal tree of life.</title>
        <authorList>
            <person name="Ahrendt S.R."/>
            <person name="Quandt C.A."/>
            <person name="Ciobanu D."/>
            <person name="Clum A."/>
            <person name="Salamov A."/>
            <person name="Andreopoulos B."/>
            <person name="Cheng J.F."/>
            <person name="Woyke T."/>
            <person name="Pelin A."/>
            <person name="Henrissat B."/>
            <person name="Reynolds N.K."/>
            <person name="Benny G.L."/>
            <person name="Smith M.E."/>
            <person name="James T.Y."/>
            <person name="Grigoriev I.V."/>
        </authorList>
    </citation>
    <scope>NUCLEOTIDE SEQUENCE [LARGE SCALE GENOMIC DNA]</scope>
    <source>
        <strain evidence="2">CSF55</strain>
    </source>
</reference>
<organism evidence="1 2">
    <name type="scientific">Rozella allomycis (strain CSF55)</name>
    <dbReference type="NCBI Taxonomy" id="988480"/>
    <lineage>
        <taxon>Eukaryota</taxon>
        <taxon>Fungi</taxon>
        <taxon>Fungi incertae sedis</taxon>
        <taxon>Cryptomycota</taxon>
        <taxon>Cryptomycota incertae sedis</taxon>
        <taxon>Rozella</taxon>
    </lineage>
</organism>
<accession>A0A4P9YDU5</accession>
<protein>
    <submittedName>
        <fullName evidence="1">Uncharacterized protein</fullName>
    </submittedName>
</protein>
<proteinExistence type="predicted"/>
<evidence type="ECO:0000313" key="1">
    <source>
        <dbReference type="EMBL" id="RKP17496.1"/>
    </source>
</evidence>
<name>A0A4P9YDU5_ROZAC</name>
<sequence length="436" mass="49019">MATKPYATNAQRLQYVSIARVHGVELAMQICGASRASLSTGRKRTDQYFMLAQCILEYIQLCWTHFLQVTGPAVTMALMHALPDYFTPDQYNRTKAQVYYILRKNEIVARAVTHVSSRVFLSDYVHVRASCDPDCIINFDETPVAYDLIGKRTRVNTGVQSVTARANVLLPVDVVSSWILLVPIRLQRSAYCDAFELGKKSFRKTFRSLRKQATLDLHILTNAMNNCVRDYIGVDFATSDFVSLKSEENCPSQTLHMDYNPLYVDTLKENYPLGATLALEDGTRLNVYCGSINRIKNVRQHNIVETNISKGSVLFFLGYLLHAGCIYRKSNHRVHFLCANPTISIDTDATHIVEIPSDTDDNYIPSPYAEVFSKGNGKVYRTRNQCKTGTRKATNSVLGNMLVLVSMNTSNIVIISDNYALTNKSCISSANIMIIR</sequence>
<dbReference type="Gene3D" id="2.60.120.620">
    <property type="entry name" value="q2cbj1_9rhob like domain"/>
    <property type="match status" value="1"/>
</dbReference>
<dbReference type="Proteomes" id="UP000281549">
    <property type="component" value="Unassembled WGS sequence"/>
</dbReference>
<gene>
    <name evidence="1" type="ORF">ROZALSC1DRAFT_24144</name>
</gene>
<dbReference type="EMBL" id="ML005812">
    <property type="protein sequence ID" value="RKP17496.1"/>
    <property type="molecule type" value="Genomic_DNA"/>
</dbReference>
<evidence type="ECO:0000313" key="2">
    <source>
        <dbReference type="Proteomes" id="UP000281549"/>
    </source>
</evidence>